<organism evidence="2 3">
    <name type="scientific">Paraburkholderia graminis (strain ATCC 700544 / DSM 17151 / LMG 18924 / NCIMB 13744 / C4D1M)</name>
    <dbReference type="NCBI Taxonomy" id="396598"/>
    <lineage>
        <taxon>Bacteria</taxon>
        <taxon>Pseudomonadati</taxon>
        <taxon>Pseudomonadota</taxon>
        <taxon>Betaproteobacteria</taxon>
        <taxon>Burkholderiales</taxon>
        <taxon>Burkholderiaceae</taxon>
        <taxon>Paraburkholderia</taxon>
    </lineage>
</organism>
<sequence>MNKPELQSAQEPKQEPKQRRWSVNDIAGLARSLPEIDPSKYVDEQAEHAYAHALVKWPVMARLMGLVKEPR</sequence>
<gene>
    <name evidence="2" type="ORF">BgramDRAFT_2044</name>
</gene>
<dbReference type="EMBL" id="ABLD01000004">
    <property type="protein sequence ID" value="EDT11519.1"/>
    <property type="molecule type" value="Genomic_DNA"/>
</dbReference>
<evidence type="ECO:0000313" key="2">
    <source>
        <dbReference type="EMBL" id="EDT11519.1"/>
    </source>
</evidence>
<protein>
    <submittedName>
        <fullName evidence="2">Uncharacterized protein</fullName>
    </submittedName>
</protein>
<evidence type="ECO:0000256" key="1">
    <source>
        <dbReference type="SAM" id="MobiDB-lite"/>
    </source>
</evidence>
<evidence type="ECO:0000313" key="3">
    <source>
        <dbReference type="Proteomes" id="UP000005045"/>
    </source>
</evidence>
<accession>B1FXN5</accession>
<dbReference type="AlphaFoldDB" id="B1FXN5"/>
<comment type="caution">
    <text evidence="2">The sequence shown here is derived from an EMBL/GenBank/DDBJ whole genome shotgun (WGS) entry which is preliminary data.</text>
</comment>
<proteinExistence type="predicted"/>
<keyword evidence="3" id="KW-1185">Reference proteome</keyword>
<name>B1FXN5_PARG4</name>
<dbReference type="GeneID" id="97000628"/>
<feature type="compositionally biased region" description="Polar residues" evidence="1">
    <location>
        <begin position="1"/>
        <end position="11"/>
    </location>
</feature>
<reference evidence="2 3" key="1">
    <citation type="submission" date="2008-03" db="EMBL/GenBank/DDBJ databases">
        <title>Sequencing of the draft genome and assembly of Burkholderia graminis C4D1M.</title>
        <authorList>
            <consortium name="US DOE Joint Genome Institute (JGI-PGF)"/>
            <person name="Copeland A."/>
            <person name="Lucas S."/>
            <person name="Lapidus A."/>
            <person name="Glavina del Rio T."/>
            <person name="Dalin E."/>
            <person name="Tice H."/>
            <person name="Bruce D."/>
            <person name="Goodwin L."/>
            <person name="Pitluck S."/>
            <person name="Larimer F."/>
            <person name="Land M.L."/>
            <person name="Hauser L."/>
            <person name="Tiedje J."/>
            <person name="Richardson P."/>
        </authorList>
    </citation>
    <scope>NUCLEOTIDE SEQUENCE [LARGE SCALE GENOMIC DNA]</scope>
    <source>
        <strain evidence="3">ATCC 700544 / DSM 17151 / LMG 18924 / NCIMB 13744 / C4D1M</strain>
    </source>
</reference>
<dbReference type="Proteomes" id="UP000005045">
    <property type="component" value="Unassembled WGS sequence"/>
</dbReference>
<feature type="region of interest" description="Disordered" evidence="1">
    <location>
        <begin position="1"/>
        <end position="23"/>
    </location>
</feature>
<dbReference type="RefSeq" id="WP_006048604.1">
    <property type="nucleotide sequence ID" value="NZ_ABLD01000004.1"/>
</dbReference>